<dbReference type="Proteomes" id="UP001596215">
    <property type="component" value="Unassembled WGS sequence"/>
</dbReference>
<dbReference type="RefSeq" id="WP_212707885.1">
    <property type="nucleotide sequence ID" value="NZ_BAAAFW010000054.1"/>
</dbReference>
<keyword evidence="5" id="KW-1185">Reference proteome</keyword>
<keyword evidence="1" id="KW-0963">Cytoplasm</keyword>
<keyword evidence="3" id="KW-0175">Coiled coil</keyword>
<comment type="caution">
    <text evidence="4">The sequence shown here is derived from an EMBL/GenBank/DDBJ whole genome shotgun (WGS) entry which is preliminary data.</text>
</comment>
<proteinExistence type="predicted"/>
<dbReference type="EMBL" id="JBHSUC010000009">
    <property type="protein sequence ID" value="MFC6362287.1"/>
    <property type="molecule type" value="Genomic_DNA"/>
</dbReference>
<evidence type="ECO:0000256" key="1">
    <source>
        <dbReference type="ARBA" id="ARBA00022490"/>
    </source>
</evidence>
<accession>A0ABW1VMH4</accession>
<name>A0ABW1VMH4_9GAMM</name>
<keyword evidence="2" id="KW-0346">Stress response</keyword>
<evidence type="ECO:0000313" key="4">
    <source>
        <dbReference type="EMBL" id="MFC6362287.1"/>
    </source>
</evidence>
<reference evidence="5" key="1">
    <citation type="journal article" date="2019" name="Int. J. Syst. Evol. Microbiol.">
        <title>The Global Catalogue of Microorganisms (GCM) 10K type strain sequencing project: providing services to taxonomists for standard genome sequencing and annotation.</title>
        <authorList>
            <consortium name="The Broad Institute Genomics Platform"/>
            <consortium name="The Broad Institute Genome Sequencing Center for Infectious Disease"/>
            <person name="Wu L."/>
            <person name="Ma J."/>
        </authorList>
    </citation>
    <scope>NUCLEOTIDE SEQUENCE [LARGE SCALE GENOMIC DNA]</scope>
    <source>
        <strain evidence="5">CGMCC 4.1530</strain>
    </source>
</reference>
<organism evidence="4 5">
    <name type="scientific">Tatumella punctata</name>
    <dbReference type="NCBI Taxonomy" id="399969"/>
    <lineage>
        <taxon>Bacteria</taxon>
        <taxon>Pseudomonadati</taxon>
        <taxon>Pseudomonadota</taxon>
        <taxon>Gammaproteobacteria</taxon>
        <taxon>Enterobacterales</taxon>
        <taxon>Erwiniaceae</taxon>
        <taxon>Tatumella</taxon>
    </lineage>
</organism>
<protein>
    <submittedName>
        <fullName evidence="4">Sigma-S stabilization anti-adapter protein IraP</fullName>
    </submittedName>
</protein>
<evidence type="ECO:0000256" key="3">
    <source>
        <dbReference type="ARBA" id="ARBA00023054"/>
    </source>
</evidence>
<gene>
    <name evidence="4" type="ORF">ACFP73_09280</name>
</gene>
<evidence type="ECO:0000256" key="2">
    <source>
        <dbReference type="ARBA" id="ARBA00023016"/>
    </source>
</evidence>
<dbReference type="Pfam" id="PF10796">
    <property type="entry name" value="Anti-adapt_IraP"/>
    <property type="match status" value="1"/>
</dbReference>
<evidence type="ECO:0000313" key="5">
    <source>
        <dbReference type="Proteomes" id="UP001596215"/>
    </source>
</evidence>
<sequence>MNNLIAELLIKLAEKDEEYKLQTERMAAMEVILSLMLESLPAETVSLFEEKFQQQLLSNNDPFSIKAESFSYSRCLDAISAIKYPLSDG</sequence>
<dbReference type="InterPro" id="IPR019732">
    <property type="entry name" value="SigmaS_Anti-adapt_IraP"/>
</dbReference>